<dbReference type="Proteomes" id="UP000444318">
    <property type="component" value="Unassembled WGS sequence"/>
</dbReference>
<proteinExistence type="predicted"/>
<organism evidence="1 2">
    <name type="scientific">Rugamonas rivuli</name>
    <dbReference type="NCBI Taxonomy" id="2743358"/>
    <lineage>
        <taxon>Bacteria</taxon>
        <taxon>Pseudomonadati</taxon>
        <taxon>Pseudomonadota</taxon>
        <taxon>Betaproteobacteria</taxon>
        <taxon>Burkholderiales</taxon>
        <taxon>Oxalobacteraceae</taxon>
        <taxon>Telluria group</taxon>
        <taxon>Rugamonas</taxon>
    </lineage>
</organism>
<keyword evidence="2" id="KW-1185">Reference proteome</keyword>
<sequence length="68" mass="6896">MKELTQAEIEVVSGGRSLAGDIVVGALGSALFEGVKAYAGWLANTGRSNVGMHMTPEMTAINGGNMGA</sequence>
<dbReference type="EMBL" id="WHUF01000005">
    <property type="protein sequence ID" value="MQA21688.1"/>
    <property type="molecule type" value="Genomic_DNA"/>
</dbReference>
<evidence type="ECO:0000313" key="2">
    <source>
        <dbReference type="Proteomes" id="UP000444318"/>
    </source>
</evidence>
<reference evidence="1 2" key="1">
    <citation type="submission" date="2019-10" db="EMBL/GenBank/DDBJ databases">
        <title>Two novel species isolated from a subtropical stream in China.</title>
        <authorList>
            <person name="Lu H."/>
        </authorList>
    </citation>
    <scope>NUCLEOTIDE SEQUENCE [LARGE SCALE GENOMIC DNA]</scope>
    <source>
        <strain evidence="1 2">FT103W</strain>
    </source>
</reference>
<name>A0A843SGV1_9BURK</name>
<comment type="caution">
    <text evidence="1">The sequence shown here is derived from an EMBL/GenBank/DDBJ whole genome shotgun (WGS) entry which is preliminary data.</text>
</comment>
<accession>A0A843SGV1</accession>
<protein>
    <submittedName>
        <fullName evidence="1">Uncharacterized protein</fullName>
    </submittedName>
</protein>
<gene>
    <name evidence="1" type="ORF">GEV01_19405</name>
</gene>
<dbReference type="RefSeq" id="WP_152807228.1">
    <property type="nucleotide sequence ID" value="NZ_WHUF01000005.1"/>
</dbReference>
<dbReference type="AlphaFoldDB" id="A0A843SGV1"/>
<evidence type="ECO:0000313" key="1">
    <source>
        <dbReference type="EMBL" id="MQA21688.1"/>
    </source>
</evidence>